<keyword evidence="9" id="KW-0464">Manganese</keyword>
<dbReference type="PANTHER" id="PTHR47992">
    <property type="entry name" value="PROTEIN PHOSPHATASE"/>
    <property type="match status" value="1"/>
</dbReference>
<dbReference type="EC" id="3.1.3.16" evidence="4"/>
<dbReference type="InterPro" id="IPR001932">
    <property type="entry name" value="PPM-type_phosphatase-like_dom"/>
</dbReference>
<evidence type="ECO:0000256" key="10">
    <source>
        <dbReference type="ARBA" id="ARBA00047761"/>
    </source>
</evidence>
<comment type="caution">
    <text evidence="14">The sequence shown here is derived from an EMBL/GenBank/DDBJ whole genome shotgun (WGS) entry which is preliminary data.</text>
</comment>
<dbReference type="InterPro" id="IPR015655">
    <property type="entry name" value="PP2C"/>
</dbReference>
<dbReference type="STRING" id="3983.A0A2C9UR49"/>
<sequence length="377" mass="41621">MVLDILSRPLKSCFGDGNRGDELSWHIDLKPHASGDYSIAVVQANSLLEDQGQVFTSSSATYVGVYDGHGGPEASRFIADNLFPSLHKFATEQGGLSVDVIRKAFDATEEEFLDLVKRTWMSQPQIISVGSCCLVGIISNGVLYVANLGDSRAVLGRRVSASKTTSAVVAERLSTDHNVGVEEVRKEVAALHPDDSHIVVYTQGVWRIKGIIQVSRSIGDFYLKKPEFNKIPLFQHFGFPIPLKRPVMTAEPSILVRQLTPQDLFLIFASDGLWEQLSDETVVDIVSKSPRAGIARRLVRAALREAARKREMSYEEIKSIEKGVRRHYHDDITVIVMYLDHPLSSSSSTGRFSDHTVVDCTSTPADIFSSDVNEGQC</sequence>
<evidence type="ECO:0000256" key="11">
    <source>
        <dbReference type="ARBA" id="ARBA00048336"/>
    </source>
</evidence>
<evidence type="ECO:0000256" key="1">
    <source>
        <dbReference type="ARBA" id="ARBA00001936"/>
    </source>
</evidence>
<dbReference type="AlphaFoldDB" id="A0A2C9UR49"/>
<dbReference type="SMART" id="SM00332">
    <property type="entry name" value="PP2Cc"/>
    <property type="match status" value="1"/>
</dbReference>
<evidence type="ECO:0000256" key="7">
    <source>
        <dbReference type="ARBA" id="ARBA00022842"/>
    </source>
</evidence>
<keyword evidence="5" id="KW-0479">Metal-binding</keyword>
<evidence type="ECO:0000256" key="6">
    <source>
        <dbReference type="ARBA" id="ARBA00022801"/>
    </source>
</evidence>
<name>A0A2C9UR49_MANES</name>
<comment type="cofactor">
    <cofactor evidence="2">
        <name>Mg(2+)</name>
        <dbReference type="ChEBI" id="CHEBI:18420"/>
    </cofactor>
</comment>
<reference evidence="15" key="1">
    <citation type="journal article" date="2016" name="Nat. Biotechnol.">
        <title>Sequencing wild and cultivated cassava and related species reveals extensive interspecific hybridization and genetic diversity.</title>
        <authorList>
            <person name="Bredeson J.V."/>
            <person name="Lyons J.B."/>
            <person name="Prochnik S.E."/>
            <person name="Wu G.A."/>
            <person name="Ha C.M."/>
            <person name="Edsinger-Gonzales E."/>
            <person name="Grimwood J."/>
            <person name="Schmutz J."/>
            <person name="Rabbi I.Y."/>
            <person name="Egesi C."/>
            <person name="Nauluvula P."/>
            <person name="Lebot V."/>
            <person name="Ndunguru J."/>
            <person name="Mkamilo G."/>
            <person name="Bart R.S."/>
            <person name="Setter T.L."/>
            <person name="Gleadow R.M."/>
            <person name="Kulakow P."/>
            <person name="Ferguson M.E."/>
            <person name="Rounsley S."/>
            <person name="Rokhsar D.S."/>
        </authorList>
    </citation>
    <scope>NUCLEOTIDE SEQUENCE [LARGE SCALE GENOMIC DNA]</scope>
    <source>
        <strain evidence="15">cv. AM560-2</strain>
    </source>
</reference>
<dbReference type="Gramene" id="Manes.13G114100.1.v8.1">
    <property type="protein sequence ID" value="Manes.13G114100.1.v8.1.CDS"/>
    <property type="gene ID" value="Manes.13G114100.v8.1"/>
</dbReference>
<dbReference type="GO" id="GO:1902531">
    <property type="term" value="P:regulation of intracellular signal transduction"/>
    <property type="evidence" value="ECO:0000318"/>
    <property type="project" value="GO_Central"/>
</dbReference>
<evidence type="ECO:0000313" key="15">
    <source>
        <dbReference type="Proteomes" id="UP000091857"/>
    </source>
</evidence>
<dbReference type="SUPFAM" id="SSF81606">
    <property type="entry name" value="PP2C-like"/>
    <property type="match status" value="1"/>
</dbReference>
<evidence type="ECO:0000256" key="12">
    <source>
        <dbReference type="RuleBase" id="RU003465"/>
    </source>
</evidence>
<dbReference type="OrthoDB" id="420076at2759"/>
<evidence type="ECO:0000256" key="5">
    <source>
        <dbReference type="ARBA" id="ARBA00022723"/>
    </source>
</evidence>
<feature type="domain" description="PPM-type phosphatase" evidence="13">
    <location>
        <begin position="36"/>
        <end position="339"/>
    </location>
</feature>
<keyword evidence="8 12" id="KW-0904">Protein phosphatase</keyword>
<comment type="catalytic activity">
    <reaction evidence="10">
        <text>O-phospho-L-seryl-[protein] + H2O = L-seryl-[protein] + phosphate</text>
        <dbReference type="Rhea" id="RHEA:20629"/>
        <dbReference type="Rhea" id="RHEA-COMP:9863"/>
        <dbReference type="Rhea" id="RHEA-COMP:11604"/>
        <dbReference type="ChEBI" id="CHEBI:15377"/>
        <dbReference type="ChEBI" id="CHEBI:29999"/>
        <dbReference type="ChEBI" id="CHEBI:43474"/>
        <dbReference type="ChEBI" id="CHEBI:83421"/>
        <dbReference type="EC" id="3.1.3.16"/>
    </reaction>
</comment>
<dbReference type="GO" id="GO:0046872">
    <property type="term" value="F:metal ion binding"/>
    <property type="evidence" value="ECO:0007669"/>
    <property type="project" value="UniProtKB-KW"/>
</dbReference>
<keyword evidence="6 12" id="KW-0378">Hydrolase</keyword>
<comment type="cofactor">
    <cofactor evidence="1">
        <name>Mn(2+)</name>
        <dbReference type="ChEBI" id="CHEBI:29035"/>
    </cofactor>
</comment>
<dbReference type="PROSITE" id="PS01032">
    <property type="entry name" value="PPM_1"/>
    <property type="match status" value="1"/>
</dbReference>
<gene>
    <name evidence="14" type="ORF">MANES_13G114100v8</name>
</gene>
<proteinExistence type="inferred from homology"/>
<evidence type="ECO:0000256" key="8">
    <source>
        <dbReference type="ARBA" id="ARBA00022912"/>
    </source>
</evidence>
<dbReference type="Proteomes" id="UP000091857">
    <property type="component" value="Chromosome 13"/>
</dbReference>
<protein>
    <recommendedName>
        <fullName evidence="4">protein-serine/threonine phosphatase</fullName>
        <ecNumber evidence="4">3.1.3.16</ecNumber>
    </recommendedName>
</protein>
<dbReference type="Gene3D" id="3.60.40.10">
    <property type="entry name" value="PPM-type phosphatase domain"/>
    <property type="match status" value="1"/>
</dbReference>
<dbReference type="GO" id="GO:0004722">
    <property type="term" value="F:protein serine/threonine phosphatase activity"/>
    <property type="evidence" value="ECO:0000318"/>
    <property type="project" value="GO_Central"/>
</dbReference>
<evidence type="ECO:0000256" key="9">
    <source>
        <dbReference type="ARBA" id="ARBA00023211"/>
    </source>
</evidence>
<dbReference type="InterPro" id="IPR000222">
    <property type="entry name" value="PP2C_BS"/>
</dbReference>
<evidence type="ECO:0000259" key="13">
    <source>
        <dbReference type="PROSITE" id="PS51746"/>
    </source>
</evidence>
<evidence type="ECO:0000256" key="3">
    <source>
        <dbReference type="ARBA" id="ARBA00006702"/>
    </source>
</evidence>
<evidence type="ECO:0000313" key="14">
    <source>
        <dbReference type="EMBL" id="OAY33656.1"/>
    </source>
</evidence>
<dbReference type="CDD" id="cd00143">
    <property type="entry name" value="PP2Cc"/>
    <property type="match status" value="1"/>
</dbReference>
<comment type="similarity">
    <text evidence="3 12">Belongs to the PP2C family.</text>
</comment>
<organism evidence="14 15">
    <name type="scientific">Manihot esculenta</name>
    <name type="common">Cassava</name>
    <name type="synonym">Jatropha manihot</name>
    <dbReference type="NCBI Taxonomy" id="3983"/>
    <lineage>
        <taxon>Eukaryota</taxon>
        <taxon>Viridiplantae</taxon>
        <taxon>Streptophyta</taxon>
        <taxon>Embryophyta</taxon>
        <taxon>Tracheophyta</taxon>
        <taxon>Spermatophyta</taxon>
        <taxon>Magnoliopsida</taxon>
        <taxon>eudicotyledons</taxon>
        <taxon>Gunneridae</taxon>
        <taxon>Pentapetalae</taxon>
        <taxon>rosids</taxon>
        <taxon>fabids</taxon>
        <taxon>Malpighiales</taxon>
        <taxon>Euphorbiaceae</taxon>
        <taxon>Crotonoideae</taxon>
        <taxon>Manihoteae</taxon>
        <taxon>Manihot</taxon>
    </lineage>
</organism>
<keyword evidence="15" id="KW-1185">Reference proteome</keyword>
<evidence type="ECO:0000256" key="4">
    <source>
        <dbReference type="ARBA" id="ARBA00013081"/>
    </source>
</evidence>
<evidence type="ECO:0000256" key="2">
    <source>
        <dbReference type="ARBA" id="ARBA00001946"/>
    </source>
</evidence>
<dbReference type="Pfam" id="PF00481">
    <property type="entry name" value="PP2C"/>
    <property type="match status" value="1"/>
</dbReference>
<dbReference type="InterPro" id="IPR036457">
    <property type="entry name" value="PPM-type-like_dom_sf"/>
</dbReference>
<dbReference type="EMBL" id="CM004399">
    <property type="protein sequence ID" value="OAY33656.1"/>
    <property type="molecule type" value="Genomic_DNA"/>
</dbReference>
<keyword evidence="7" id="KW-0460">Magnesium</keyword>
<dbReference type="FunFam" id="3.60.40.10:FF:000020">
    <property type="entry name" value="Probable protein phosphatase 2C 42"/>
    <property type="match status" value="1"/>
</dbReference>
<dbReference type="PROSITE" id="PS51746">
    <property type="entry name" value="PPM_2"/>
    <property type="match status" value="1"/>
</dbReference>
<comment type="catalytic activity">
    <reaction evidence="11">
        <text>O-phospho-L-threonyl-[protein] + H2O = L-threonyl-[protein] + phosphate</text>
        <dbReference type="Rhea" id="RHEA:47004"/>
        <dbReference type="Rhea" id="RHEA-COMP:11060"/>
        <dbReference type="Rhea" id="RHEA-COMP:11605"/>
        <dbReference type="ChEBI" id="CHEBI:15377"/>
        <dbReference type="ChEBI" id="CHEBI:30013"/>
        <dbReference type="ChEBI" id="CHEBI:43474"/>
        <dbReference type="ChEBI" id="CHEBI:61977"/>
        <dbReference type="EC" id="3.1.3.16"/>
    </reaction>
</comment>
<accession>A0A2C9UR49</accession>